<name>A0A2U8E6B0_9BACT</name>
<dbReference type="PROSITE" id="PS50005">
    <property type="entry name" value="TPR"/>
    <property type="match status" value="1"/>
</dbReference>
<evidence type="ECO:0000256" key="6">
    <source>
        <dbReference type="SAM" id="Phobius"/>
    </source>
</evidence>
<dbReference type="AlphaFoldDB" id="A0A2U8E6B0"/>
<dbReference type="EMBL" id="CP023004">
    <property type="protein sequence ID" value="AWI10397.1"/>
    <property type="molecule type" value="Genomic_DNA"/>
</dbReference>
<feature type="transmembrane region" description="Helical" evidence="6">
    <location>
        <begin position="264"/>
        <end position="289"/>
    </location>
</feature>
<reference evidence="8 9" key="1">
    <citation type="journal article" date="2018" name="Syst. Appl. Microbiol.">
        <title>Ereboglobus luteus gen. nov. sp. nov. from cockroach guts, and new insights into the oxygen relationship of the genera Opitutus and Didymococcus (Verrucomicrobia: Opitutaceae).</title>
        <authorList>
            <person name="Tegtmeier D."/>
            <person name="Belitz A."/>
            <person name="Radek R."/>
            <person name="Heimerl T."/>
            <person name="Brune A."/>
        </authorList>
    </citation>
    <scope>NUCLEOTIDE SEQUENCE [LARGE SCALE GENOMIC DNA]</scope>
    <source>
        <strain evidence="8 9">Ho45</strain>
    </source>
</reference>
<comment type="subcellular location">
    <subcellularLocation>
        <location evidence="1">Membrane</location>
        <topology evidence="1">Multi-pass membrane protein</topology>
    </subcellularLocation>
</comment>
<evidence type="ECO:0000256" key="5">
    <source>
        <dbReference type="PROSITE-ProRule" id="PRU00339"/>
    </source>
</evidence>
<dbReference type="Gene3D" id="1.25.40.10">
    <property type="entry name" value="Tetratricopeptide repeat domain"/>
    <property type="match status" value="1"/>
</dbReference>
<proteinExistence type="predicted"/>
<keyword evidence="3 6" id="KW-1133">Transmembrane helix</keyword>
<feature type="transmembrane region" description="Helical" evidence="6">
    <location>
        <begin position="225"/>
        <end position="258"/>
    </location>
</feature>
<feature type="transmembrane region" description="Helical" evidence="6">
    <location>
        <begin position="116"/>
        <end position="134"/>
    </location>
</feature>
<keyword evidence="5" id="KW-0802">TPR repeat</keyword>
<feature type="transmembrane region" description="Helical" evidence="6">
    <location>
        <begin position="91"/>
        <end position="110"/>
    </location>
</feature>
<keyword evidence="9" id="KW-1185">Reference proteome</keyword>
<evidence type="ECO:0000256" key="3">
    <source>
        <dbReference type="ARBA" id="ARBA00022989"/>
    </source>
</evidence>
<evidence type="ECO:0000313" key="9">
    <source>
        <dbReference type="Proteomes" id="UP000244896"/>
    </source>
</evidence>
<organism evidence="8 9">
    <name type="scientific">Ereboglobus luteus</name>
    <dbReference type="NCBI Taxonomy" id="1796921"/>
    <lineage>
        <taxon>Bacteria</taxon>
        <taxon>Pseudomonadati</taxon>
        <taxon>Verrucomicrobiota</taxon>
        <taxon>Opitutia</taxon>
        <taxon>Opitutales</taxon>
        <taxon>Opitutaceae</taxon>
        <taxon>Ereboglobus</taxon>
    </lineage>
</organism>
<dbReference type="OrthoDB" id="187494at2"/>
<dbReference type="InterPro" id="IPR011990">
    <property type="entry name" value="TPR-like_helical_dom_sf"/>
</dbReference>
<keyword evidence="2 6" id="KW-0812">Transmembrane</keyword>
<feature type="transmembrane region" description="Helical" evidence="6">
    <location>
        <begin position="63"/>
        <end position="84"/>
    </location>
</feature>
<dbReference type="RefSeq" id="WP_108826298.1">
    <property type="nucleotide sequence ID" value="NZ_CP023004.1"/>
</dbReference>
<dbReference type="Proteomes" id="UP000244896">
    <property type="component" value="Chromosome"/>
</dbReference>
<dbReference type="Pfam" id="PF04932">
    <property type="entry name" value="Wzy_C"/>
    <property type="match status" value="1"/>
</dbReference>
<feature type="transmembrane region" description="Helical" evidence="6">
    <location>
        <begin position="146"/>
        <end position="166"/>
    </location>
</feature>
<dbReference type="InterPro" id="IPR007016">
    <property type="entry name" value="O-antigen_ligase-rel_domated"/>
</dbReference>
<keyword evidence="4 6" id="KW-0472">Membrane</keyword>
<dbReference type="KEGG" id="elut:CKA38_15035"/>
<evidence type="ECO:0000256" key="1">
    <source>
        <dbReference type="ARBA" id="ARBA00004141"/>
    </source>
</evidence>
<evidence type="ECO:0000256" key="4">
    <source>
        <dbReference type="ARBA" id="ARBA00023136"/>
    </source>
</evidence>
<dbReference type="GO" id="GO:0016020">
    <property type="term" value="C:membrane"/>
    <property type="evidence" value="ECO:0007669"/>
    <property type="project" value="UniProtKB-SubCell"/>
</dbReference>
<dbReference type="SUPFAM" id="SSF48452">
    <property type="entry name" value="TPR-like"/>
    <property type="match status" value="1"/>
</dbReference>
<evidence type="ECO:0000313" key="8">
    <source>
        <dbReference type="EMBL" id="AWI10397.1"/>
    </source>
</evidence>
<protein>
    <recommendedName>
        <fullName evidence="7">O-antigen ligase-related domain-containing protein</fullName>
    </recommendedName>
</protein>
<feature type="repeat" description="TPR" evidence="5">
    <location>
        <begin position="598"/>
        <end position="631"/>
    </location>
</feature>
<dbReference type="InterPro" id="IPR051533">
    <property type="entry name" value="WaaL-like"/>
</dbReference>
<feature type="transmembrane region" description="Helical" evidence="6">
    <location>
        <begin position="482"/>
        <end position="503"/>
    </location>
</feature>
<evidence type="ECO:0000256" key="2">
    <source>
        <dbReference type="ARBA" id="ARBA00022692"/>
    </source>
</evidence>
<sequence length="680" mass="73634">MPPAATTQNTAKPASAWNRVKARPCAALRPAVLYSAGEWLVAILLSVNLAWTSLCLGGVRAETMVWSSALTFATAAIAMIRMIWSGSKSHWTAAWLVPFLLYAGASVLYITPVRWLGARELMLWIQAFLVFGIALESLQNKGPRRLVLGTVALLGAVALVLSAYQLNGHETWLMLGRVQAGQYVGRASGFLGNPNSLAAFYLLLIPPVLSLAWRRGANGVQRIACGYVALALMLGLVLTLSRGGVLAFTVALVCWPWFVGEWRFFRRALACAAVLAVAALAALAIWTTLPSARERAQKLVLDHGEKSRVILWQASLEITAGAPVLGTGAGSFNTVFEKHRPEGFLNNPQWTHNEFLNLLSDYGIAGFVLFFGAVCVIAWKSRRKRPRITNTPRTIPDGVLAETAFTRALGIGLLGFAFACMVDFHMRIPALAMIVAVCAAEIVKRREANTPPSQIAQGKNTPRDIPKNTAQIATVRVFGRRVIGTAITLAVLALGGIVFVQTYRAEAARVSGREQIDALAGRDLKTASDRAARLQTLTRSAAFFDKAIRLDSDNAQAWSDRAYALALRARIEKQNAAQLGGEAETAARAALDRAPEVSEFWLRLGVALDLQARTTEAGDAFARALQLAPASPLAWYHQAYHLSLSPVKRSLALAAADMCLRLDPGHTDADSLRVKLQSNR</sequence>
<evidence type="ECO:0000259" key="7">
    <source>
        <dbReference type="Pfam" id="PF04932"/>
    </source>
</evidence>
<feature type="domain" description="O-antigen ligase-related" evidence="7">
    <location>
        <begin position="229"/>
        <end position="371"/>
    </location>
</feature>
<dbReference type="PANTHER" id="PTHR37422">
    <property type="entry name" value="TEICHURONIC ACID BIOSYNTHESIS PROTEIN TUAE"/>
    <property type="match status" value="1"/>
</dbReference>
<dbReference type="InterPro" id="IPR019734">
    <property type="entry name" value="TPR_rpt"/>
</dbReference>
<feature type="transmembrane region" description="Helical" evidence="6">
    <location>
        <begin position="196"/>
        <end position="213"/>
    </location>
</feature>
<feature type="transmembrane region" description="Helical" evidence="6">
    <location>
        <begin position="31"/>
        <end position="51"/>
    </location>
</feature>
<dbReference type="PANTHER" id="PTHR37422:SF13">
    <property type="entry name" value="LIPOPOLYSACCHARIDE BIOSYNTHESIS PROTEIN PA4999-RELATED"/>
    <property type="match status" value="1"/>
</dbReference>
<accession>A0A2U8E6B0</accession>
<gene>
    <name evidence="8" type="ORF">CKA38_15035</name>
</gene>
<feature type="transmembrane region" description="Helical" evidence="6">
    <location>
        <begin position="355"/>
        <end position="379"/>
    </location>
</feature>